<proteinExistence type="predicted"/>
<evidence type="ECO:0000313" key="2">
    <source>
        <dbReference type="Proteomes" id="UP000297152"/>
    </source>
</evidence>
<dbReference type="RefSeq" id="YP_009667025.1">
    <property type="nucleotide sequence ID" value="NC_043677.1"/>
</dbReference>
<organism evidence="1 2">
    <name type="scientific">Anthurium mosaic-associated virus</name>
    <dbReference type="NCBI Taxonomy" id="664255"/>
    <lineage>
        <taxon>Viruses</taxon>
        <taxon>Riboviria</taxon>
        <taxon>Orthornavirae</taxon>
        <taxon>Duplornaviricota</taxon>
        <taxon>Chrymotiviricetes</taxon>
        <taxon>Ghabrivirales</taxon>
        <taxon>Alphatotivirineae</taxon>
        <taxon>Chrysoviridae</taxon>
        <taxon>Alphachrysovirus</taxon>
        <taxon>Alphachrysovirus anthurii</taxon>
    </lineage>
</organism>
<reference evidence="1 2" key="1">
    <citation type="submission" date="2009-04" db="EMBL/GenBank/DDBJ databases">
        <title>Characterization of mycovirus-like dsRNAs associated with a virus-like disease of Anthurium sp.</title>
        <authorList>
            <person name="Melzer M.J."/>
            <person name="Sether D.M."/>
            <person name="Borth W.B."/>
            <person name="Bushe B."/>
            <person name="Nelson S.C."/>
            <person name="Shintaku M."/>
            <person name="Sewake K.T."/>
            <person name="Hu J.S."/>
        </authorList>
    </citation>
    <scope>NUCLEOTIDE SEQUENCE [LARGE SCALE GENOMIC DNA]</scope>
    <source>
        <strain evidence="1 2">PHA</strain>
    </source>
</reference>
<dbReference type="GeneID" id="40527384"/>
<keyword evidence="2" id="KW-1185">Reference proteome</keyword>
<evidence type="ECO:0000313" key="1">
    <source>
        <dbReference type="EMBL" id="ACU11565.1"/>
    </source>
</evidence>
<dbReference type="KEGG" id="vg:40527384"/>
<accession>D9U545</accession>
<dbReference type="EMBL" id="FJ899676">
    <property type="protein sequence ID" value="ACU11565.1"/>
    <property type="molecule type" value="Genomic_RNA"/>
</dbReference>
<sequence>MPMICRYVRSGFTPPSDICHSGTFKLSHLHVSLMKFPPFPDFMSSSILLVSVFPINSISPPKYPLDQVLHLSLSNVLNFFLASNSSPSKPATMLQWSLLNHLPLTFHPQHCTIKCDLHHGPCWSLPMLNIPIIVPTNLTISFLSLPAGPMCNDVIGNIASIRPDNSVICSSLIFLFLQYLIRNALSLTHSDFCFCQNSDFFANSSVSNNALQNSSSFLLSFLSSTNFSCVWLLLSLVFLSSSSILFFNSAARLISSLSNSIVALMNSVSNLTSPKSFNPLLFLNASFAKTPLSFESFSMLSPLPFLGTNFPLPSATTWPSPGRLDSFFFFSSSFLLSSSFFISS</sequence>
<protein>
    <submittedName>
        <fullName evidence="1">p38</fullName>
    </submittedName>
</protein>
<name>D9U545_9VIRU</name>
<dbReference type="Proteomes" id="UP000297152">
    <property type="component" value="Genome"/>
</dbReference>